<proteinExistence type="predicted"/>
<keyword evidence="2" id="KW-1185">Reference proteome</keyword>
<organism evidence="1 2">
    <name type="scientific">Alicyclobacillus macrosporangiidus</name>
    <dbReference type="NCBI Taxonomy" id="392015"/>
    <lineage>
        <taxon>Bacteria</taxon>
        <taxon>Bacillati</taxon>
        <taxon>Bacillota</taxon>
        <taxon>Bacilli</taxon>
        <taxon>Bacillales</taxon>
        <taxon>Alicyclobacillaceae</taxon>
        <taxon>Alicyclobacillus</taxon>
    </lineage>
</organism>
<sequence length="134" mass="15412">MPKRNLHLTDQASVMLDQFKQSHPDRTLGDIVSEAIVNYVLMENRNHAEQVIENIIERRLMRMESGLRTLISSVAIDVCMILYDVLEQREAERISESPGTEVDPKQIYAELREEGVALFNRKRAFQVGAMMKHG</sequence>
<dbReference type="EMBL" id="FPBV01000023">
    <property type="protein sequence ID" value="SFV03625.1"/>
    <property type="molecule type" value="Genomic_DNA"/>
</dbReference>
<dbReference type="Proteomes" id="UP000183508">
    <property type="component" value="Unassembled WGS sequence"/>
</dbReference>
<name>A0A1I7L1W1_9BACL</name>
<evidence type="ECO:0000313" key="1">
    <source>
        <dbReference type="EMBL" id="SFV03625.1"/>
    </source>
</evidence>
<gene>
    <name evidence="1" type="ORF">SAMN05421543_12310</name>
</gene>
<evidence type="ECO:0000313" key="2">
    <source>
        <dbReference type="Proteomes" id="UP000183508"/>
    </source>
</evidence>
<protein>
    <submittedName>
        <fullName evidence="1">Uncharacterized protein</fullName>
    </submittedName>
</protein>
<dbReference type="RefSeq" id="WP_074955510.1">
    <property type="nucleotide sequence ID" value="NZ_FPBV01000023.1"/>
</dbReference>
<reference evidence="2" key="1">
    <citation type="submission" date="2016-10" db="EMBL/GenBank/DDBJ databases">
        <authorList>
            <person name="Varghese N."/>
        </authorList>
    </citation>
    <scope>NUCLEOTIDE SEQUENCE [LARGE SCALE GENOMIC DNA]</scope>
    <source>
        <strain evidence="2">DSM 17980</strain>
    </source>
</reference>
<dbReference type="AlphaFoldDB" id="A0A1I7L1W1"/>
<accession>A0A1I7L1W1</accession>